<evidence type="ECO:0000259" key="9">
    <source>
        <dbReference type="Pfam" id="PF00171"/>
    </source>
</evidence>
<dbReference type="PROSITE" id="PS00687">
    <property type="entry name" value="ALDEHYDE_DEHYDR_GLU"/>
    <property type="match status" value="1"/>
</dbReference>
<sequence>MSVENITTISPKSGRPVMSRTGITSEDLHKVTTDAQTAFQSYHTSTNLHARQQIVARALDLLMQRKEELAYEITEQMGRPIAYSGVEIMTAVKRGRYLNEISGGVLGGDGGVVFDNTDEKDKERASREKEGEEGEDGVRKVIKKRAVGVVLVVFGWNYPYLVLINSLIPALLAGNAVIMKPSPQTPTVVEQIVGAFAEAGLPQNVLQYAHCGNPKLLEDLMRSPQVNHICFTGSVAGGLAVQQAASERIVDVGLELGGKDAAYVRPDVNVAWAAAEIVDGAIFNSGQSCCAIERVYVHKDIREQFIAEVKRVLSNYRVGDPFEKDTQIGPVVSSRAKEVIQRQIDEAVKAGALDETPDDNDSFKNMPPEGNFVRPTLLTGVTHEMAVMREETFGPVIPVMGVDGDEEAIELINDSEFGLSASVWTKDVAGAEKLIERIEAGTVFINRADYPAPDLAWTGWKNSGRGVTLSQFGFDQFVKLQSYHIRECPET</sequence>
<dbReference type="Pfam" id="PF00171">
    <property type="entry name" value="Aldedh"/>
    <property type="match status" value="1"/>
</dbReference>
<dbReference type="RefSeq" id="XP_024668302.1">
    <property type="nucleotide sequence ID" value="XM_024816957.1"/>
</dbReference>
<evidence type="ECO:0000256" key="2">
    <source>
        <dbReference type="ARBA" id="ARBA00023002"/>
    </source>
</evidence>
<dbReference type="FunFam" id="3.40.309.10:FF:000009">
    <property type="entry name" value="Aldehyde dehydrogenase A"/>
    <property type="match status" value="1"/>
</dbReference>
<dbReference type="InterPro" id="IPR015590">
    <property type="entry name" value="Aldehyde_DH_dom"/>
</dbReference>
<evidence type="ECO:0000256" key="3">
    <source>
        <dbReference type="ARBA" id="ARBA00024226"/>
    </source>
</evidence>
<evidence type="ECO:0000256" key="6">
    <source>
        <dbReference type="RuleBase" id="RU003345"/>
    </source>
</evidence>
<feature type="region of interest" description="Disordered" evidence="7">
    <location>
        <begin position="112"/>
        <end position="136"/>
    </location>
</feature>
<evidence type="ECO:0000313" key="10">
    <source>
        <dbReference type="EMBL" id="PLB34290.1"/>
    </source>
</evidence>
<comment type="catalytic activity">
    <reaction evidence="4">
        <text>an aldehyde + NAD(+) + H2O = a carboxylate + NADH + 2 H(+)</text>
        <dbReference type="Rhea" id="RHEA:16185"/>
        <dbReference type="ChEBI" id="CHEBI:15377"/>
        <dbReference type="ChEBI" id="CHEBI:15378"/>
        <dbReference type="ChEBI" id="CHEBI:17478"/>
        <dbReference type="ChEBI" id="CHEBI:29067"/>
        <dbReference type="ChEBI" id="CHEBI:57540"/>
        <dbReference type="ChEBI" id="CHEBI:57945"/>
        <dbReference type="EC" id="1.2.1.3"/>
    </reaction>
</comment>
<keyword evidence="2 6" id="KW-0560">Oxidoreductase</keyword>
<evidence type="ECO:0000256" key="8">
    <source>
        <dbReference type="SAM" id="Phobius"/>
    </source>
</evidence>
<dbReference type="EMBL" id="KZ559182">
    <property type="protein sequence ID" value="PLB34290.1"/>
    <property type="molecule type" value="Genomic_DNA"/>
</dbReference>
<dbReference type="AlphaFoldDB" id="A0A2I2F0X9"/>
<dbReference type="SUPFAM" id="SSF53720">
    <property type="entry name" value="ALDH-like"/>
    <property type="match status" value="1"/>
</dbReference>
<keyword evidence="8" id="KW-0812">Transmembrane</keyword>
<evidence type="ECO:0000313" key="11">
    <source>
        <dbReference type="Proteomes" id="UP000234585"/>
    </source>
</evidence>
<dbReference type="InterPro" id="IPR016161">
    <property type="entry name" value="Ald_DH/histidinol_DH"/>
</dbReference>
<dbReference type="PANTHER" id="PTHR11699">
    <property type="entry name" value="ALDEHYDE DEHYDROGENASE-RELATED"/>
    <property type="match status" value="1"/>
</dbReference>
<keyword evidence="8" id="KW-0472">Membrane</keyword>
<evidence type="ECO:0000256" key="4">
    <source>
        <dbReference type="ARBA" id="ARBA00049194"/>
    </source>
</evidence>
<dbReference type="GeneID" id="36524117"/>
<dbReference type="GO" id="GO:0004029">
    <property type="term" value="F:aldehyde dehydrogenase (NAD+) activity"/>
    <property type="evidence" value="ECO:0007669"/>
    <property type="project" value="UniProtKB-EC"/>
</dbReference>
<feature type="active site" evidence="5">
    <location>
        <position position="255"/>
    </location>
</feature>
<dbReference type="OrthoDB" id="310895at2759"/>
<keyword evidence="8" id="KW-1133">Transmembrane helix</keyword>
<feature type="compositionally biased region" description="Basic and acidic residues" evidence="7">
    <location>
        <begin position="117"/>
        <end position="130"/>
    </location>
</feature>
<evidence type="ECO:0000256" key="1">
    <source>
        <dbReference type="ARBA" id="ARBA00009986"/>
    </source>
</evidence>
<feature type="region of interest" description="Disordered" evidence="7">
    <location>
        <begin position="1"/>
        <end position="20"/>
    </location>
</feature>
<keyword evidence="11" id="KW-1185">Reference proteome</keyword>
<organism evidence="10 11">
    <name type="scientific">Aspergillus candidus</name>
    <dbReference type="NCBI Taxonomy" id="41067"/>
    <lineage>
        <taxon>Eukaryota</taxon>
        <taxon>Fungi</taxon>
        <taxon>Dikarya</taxon>
        <taxon>Ascomycota</taxon>
        <taxon>Pezizomycotina</taxon>
        <taxon>Eurotiomycetes</taxon>
        <taxon>Eurotiomycetidae</taxon>
        <taxon>Eurotiales</taxon>
        <taxon>Aspergillaceae</taxon>
        <taxon>Aspergillus</taxon>
        <taxon>Aspergillus subgen. Circumdati</taxon>
    </lineage>
</organism>
<dbReference type="EC" id="1.2.1.3" evidence="3"/>
<protein>
    <recommendedName>
        <fullName evidence="3">aldehyde dehydrogenase (NAD(+))</fullName>
        <ecNumber evidence="3">1.2.1.3</ecNumber>
    </recommendedName>
</protein>
<name>A0A2I2F0X9_ASPCN</name>
<feature type="domain" description="Aldehyde dehydrogenase" evidence="9">
    <location>
        <begin position="4"/>
        <end position="481"/>
    </location>
</feature>
<dbReference type="InterPro" id="IPR029510">
    <property type="entry name" value="Ald_DH_CS_GLU"/>
</dbReference>
<dbReference type="CDD" id="cd07102">
    <property type="entry name" value="ALDH_EDX86601"/>
    <property type="match status" value="1"/>
</dbReference>
<dbReference type="InterPro" id="IPR016163">
    <property type="entry name" value="Ald_DH_C"/>
</dbReference>
<proteinExistence type="inferred from homology"/>
<dbReference type="InterPro" id="IPR016162">
    <property type="entry name" value="Ald_DH_N"/>
</dbReference>
<comment type="similarity">
    <text evidence="1 6">Belongs to the aldehyde dehydrogenase family.</text>
</comment>
<dbReference type="Gene3D" id="3.40.605.10">
    <property type="entry name" value="Aldehyde Dehydrogenase, Chain A, domain 1"/>
    <property type="match status" value="1"/>
</dbReference>
<gene>
    <name evidence="10" type="ORF">BDW47DRAFT_129193</name>
</gene>
<reference evidence="10 11" key="1">
    <citation type="submission" date="2017-12" db="EMBL/GenBank/DDBJ databases">
        <authorList>
            <consortium name="DOE Joint Genome Institute"/>
            <person name="Haridas S."/>
            <person name="Kjaerbolling I."/>
            <person name="Vesth T.C."/>
            <person name="Frisvad J.C."/>
            <person name="Nybo J.L."/>
            <person name="Theobald S."/>
            <person name="Kuo A."/>
            <person name="Bowyer P."/>
            <person name="Matsuda Y."/>
            <person name="Mondo S."/>
            <person name="Lyhne E.K."/>
            <person name="Kogle M.E."/>
            <person name="Clum A."/>
            <person name="Lipzen A."/>
            <person name="Salamov A."/>
            <person name="Ngan C.Y."/>
            <person name="Daum C."/>
            <person name="Chiniquy J."/>
            <person name="Barry K."/>
            <person name="LaButti K."/>
            <person name="Simmons B.A."/>
            <person name="Magnuson J.K."/>
            <person name="Mortensen U.H."/>
            <person name="Larsen T.O."/>
            <person name="Grigoriev I.V."/>
            <person name="Baker S.E."/>
            <person name="Andersen M.R."/>
            <person name="Nordberg H.P."/>
            <person name="Cantor M.N."/>
            <person name="Hua S.X."/>
        </authorList>
    </citation>
    <scope>NUCLEOTIDE SEQUENCE [LARGE SCALE GENOMIC DNA]</scope>
    <source>
        <strain evidence="10 11">CBS 102.13</strain>
    </source>
</reference>
<dbReference type="STRING" id="41067.A0A2I2F0X9"/>
<feature type="transmembrane region" description="Helical" evidence="8">
    <location>
        <begin position="149"/>
        <end position="172"/>
    </location>
</feature>
<dbReference type="Proteomes" id="UP000234585">
    <property type="component" value="Unassembled WGS sequence"/>
</dbReference>
<feature type="compositionally biased region" description="Polar residues" evidence="7">
    <location>
        <begin position="1"/>
        <end position="11"/>
    </location>
</feature>
<evidence type="ECO:0000256" key="5">
    <source>
        <dbReference type="PROSITE-ProRule" id="PRU10007"/>
    </source>
</evidence>
<accession>A0A2I2F0X9</accession>
<evidence type="ECO:0000256" key="7">
    <source>
        <dbReference type="SAM" id="MobiDB-lite"/>
    </source>
</evidence>
<dbReference type="Gene3D" id="3.40.309.10">
    <property type="entry name" value="Aldehyde Dehydrogenase, Chain A, domain 2"/>
    <property type="match status" value="1"/>
</dbReference>